<evidence type="ECO:0000313" key="2">
    <source>
        <dbReference type="Proteomes" id="UP000324800"/>
    </source>
</evidence>
<sequence>MNEDQEVGFCGDKGFECYEYYEEEDYEGEQINECQLLIASYCGSCFEASYLVQLLLLVPTQGFKHQYVEQSLTTDLDDILNPEEFICSYLRRRLLLHLFILRLPKRLLRLGVPFSCPSLSVGHAQKYKKKELKVTV</sequence>
<gene>
    <name evidence="1" type="ORF">EZS28_002013</name>
</gene>
<dbReference type="EMBL" id="SNRW01000231">
    <property type="protein sequence ID" value="KAA6402453.1"/>
    <property type="molecule type" value="Genomic_DNA"/>
</dbReference>
<name>A0A5J4X611_9EUKA</name>
<dbReference type="AlphaFoldDB" id="A0A5J4X611"/>
<organism evidence="1 2">
    <name type="scientific">Streblomastix strix</name>
    <dbReference type="NCBI Taxonomy" id="222440"/>
    <lineage>
        <taxon>Eukaryota</taxon>
        <taxon>Metamonada</taxon>
        <taxon>Preaxostyla</taxon>
        <taxon>Oxymonadida</taxon>
        <taxon>Streblomastigidae</taxon>
        <taxon>Streblomastix</taxon>
    </lineage>
</organism>
<proteinExistence type="predicted"/>
<accession>A0A5J4X611</accession>
<dbReference type="Proteomes" id="UP000324800">
    <property type="component" value="Unassembled WGS sequence"/>
</dbReference>
<reference evidence="1 2" key="1">
    <citation type="submission" date="2019-03" db="EMBL/GenBank/DDBJ databases">
        <title>Single cell metagenomics reveals metabolic interactions within the superorganism composed of flagellate Streblomastix strix and complex community of Bacteroidetes bacteria on its surface.</title>
        <authorList>
            <person name="Treitli S.C."/>
            <person name="Kolisko M."/>
            <person name="Husnik F."/>
            <person name="Keeling P."/>
            <person name="Hampl V."/>
        </authorList>
    </citation>
    <scope>NUCLEOTIDE SEQUENCE [LARGE SCALE GENOMIC DNA]</scope>
    <source>
        <strain evidence="1">ST1C</strain>
    </source>
</reference>
<evidence type="ECO:0000313" key="1">
    <source>
        <dbReference type="EMBL" id="KAA6402453.1"/>
    </source>
</evidence>
<comment type="caution">
    <text evidence="1">The sequence shown here is derived from an EMBL/GenBank/DDBJ whole genome shotgun (WGS) entry which is preliminary data.</text>
</comment>
<protein>
    <submittedName>
        <fullName evidence="1">Uncharacterized protein</fullName>
    </submittedName>
</protein>